<evidence type="ECO:0000259" key="7">
    <source>
        <dbReference type="PROSITE" id="PS51895"/>
    </source>
</evidence>
<evidence type="ECO:0000313" key="8">
    <source>
        <dbReference type="EMBL" id="KAG6301718.1"/>
    </source>
</evidence>
<evidence type="ECO:0000256" key="5">
    <source>
        <dbReference type="PROSITE-ProRule" id="PRU01243"/>
    </source>
</evidence>
<feature type="disulfide bond" evidence="5">
    <location>
        <begin position="66"/>
        <end position="81"/>
    </location>
</feature>
<proteinExistence type="predicted"/>
<feature type="disulfide bond" evidence="5">
    <location>
        <begin position="123"/>
        <end position="135"/>
    </location>
</feature>
<feature type="domain" description="AA1-like" evidence="7">
    <location>
        <begin position="28"/>
        <end position="147"/>
    </location>
</feature>
<dbReference type="EMBL" id="SRRH01000038">
    <property type="protein sequence ID" value="KAG6301718.1"/>
    <property type="molecule type" value="Genomic_DNA"/>
</dbReference>
<evidence type="ECO:0000256" key="4">
    <source>
        <dbReference type="ARBA" id="ARBA00023157"/>
    </source>
</evidence>
<evidence type="ECO:0000256" key="6">
    <source>
        <dbReference type="SAM" id="SignalP"/>
    </source>
</evidence>
<gene>
    <name evidence="8" type="ORF">E4U09_004660</name>
</gene>
<dbReference type="AlphaFoldDB" id="A0A9P7U3Z8"/>
<keyword evidence="4 5" id="KW-1015">Disulfide bond</keyword>
<dbReference type="Pfam" id="PF16541">
    <property type="entry name" value="AltA1"/>
    <property type="match status" value="1"/>
</dbReference>
<evidence type="ECO:0000313" key="9">
    <source>
        <dbReference type="Proteomes" id="UP000707071"/>
    </source>
</evidence>
<name>A0A9P7U3Z8_9HYPO</name>
<comment type="subcellular location">
    <subcellularLocation>
        <location evidence="1">Secreted</location>
    </subcellularLocation>
</comment>
<keyword evidence="9" id="KW-1185">Reference proteome</keyword>
<feature type="signal peptide" evidence="6">
    <location>
        <begin position="1"/>
        <end position="17"/>
    </location>
</feature>
<dbReference type="Gene3D" id="2.40.350.20">
    <property type="match status" value="1"/>
</dbReference>
<feature type="chain" id="PRO_5040228127" description="AA1-like domain-containing protein" evidence="6">
    <location>
        <begin position="18"/>
        <end position="147"/>
    </location>
</feature>
<comment type="caution">
    <text evidence="8">The sequence shown here is derived from an EMBL/GenBank/DDBJ whole genome shotgun (WGS) entry which is preliminary data.</text>
</comment>
<sequence>MKASTILAVASAALVSAAPVIDDNPRANPKELTQITDLSITQATLDNKVKHVYFKLSGRDAKDLVCTAENLPYPERAVYNCGDSKYRFGLHTGTDGHPWSLSIYHELAPAFGWWGVGNIEVNCHSVDTGAETRYCGQYGNATIGLAL</sequence>
<reference evidence="8 9" key="1">
    <citation type="journal article" date="2020" name="bioRxiv">
        <title>Whole genome comparisons of ergot fungi reveals the divergence and evolution of species within the genus Claviceps are the result of varying mechanisms driving genome evolution and host range expansion.</title>
        <authorList>
            <person name="Wyka S.A."/>
            <person name="Mondo S.J."/>
            <person name="Liu M."/>
            <person name="Dettman J."/>
            <person name="Nalam V."/>
            <person name="Broders K.D."/>
        </authorList>
    </citation>
    <scope>NUCLEOTIDE SEQUENCE [LARGE SCALE GENOMIC DNA]</scope>
    <source>
        <strain evidence="8 9">Clav52</strain>
    </source>
</reference>
<evidence type="ECO:0000256" key="1">
    <source>
        <dbReference type="ARBA" id="ARBA00004613"/>
    </source>
</evidence>
<dbReference type="PROSITE" id="PS51895">
    <property type="entry name" value="AA1"/>
    <property type="match status" value="1"/>
</dbReference>
<protein>
    <recommendedName>
        <fullName evidence="7">AA1-like domain-containing protein</fullName>
    </recommendedName>
</protein>
<keyword evidence="3 6" id="KW-0732">Signal</keyword>
<dbReference type="InterPro" id="IPR032382">
    <property type="entry name" value="AltA1"/>
</dbReference>
<keyword evidence="2" id="KW-0964">Secreted</keyword>
<accession>A0A9P7U3Z8</accession>
<dbReference type="Proteomes" id="UP000707071">
    <property type="component" value="Unassembled WGS sequence"/>
</dbReference>
<dbReference type="GO" id="GO:0005576">
    <property type="term" value="C:extracellular region"/>
    <property type="evidence" value="ECO:0007669"/>
    <property type="project" value="UniProtKB-SubCell"/>
</dbReference>
<organism evidence="8 9">
    <name type="scientific">Claviceps aff. purpurea</name>
    <dbReference type="NCBI Taxonomy" id="1967640"/>
    <lineage>
        <taxon>Eukaryota</taxon>
        <taxon>Fungi</taxon>
        <taxon>Dikarya</taxon>
        <taxon>Ascomycota</taxon>
        <taxon>Pezizomycotina</taxon>
        <taxon>Sordariomycetes</taxon>
        <taxon>Hypocreomycetidae</taxon>
        <taxon>Hypocreales</taxon>
        <taxon>Clavicipitaceae</taxon>
        <taxon>Claviceps</taxon>
    </lineage>
</organism>
<evidence type="ECO:0000256" key="2">
    <source>
        <dbReference type="ARBA" id="ARBA00022525"/>
    </source>
</evidence>
<evidence type="ECO:0000256" key="3">
    <source>
        <dbReference type="ARBA" id="ARBA00022729"/>
    </source>
</evidence>